<keyword evidence="2" id="KW-1185">Reference proteome</keyword>
<dbReference type="OrthoDB" id="614457at2"/>
<sequence>MKKRIVMTAIAGYMLIAGAGCKKFLDVNSDPAGASKVDDRLLLTSVQLNDAFNIAGGYPARTAAFWTQQLAYNLGAPDWDSYRVTATDVDITWAFDLYPACLKNLKILETQAAAAGHTHYEGVAKVMIAYNLAIATDLWNEVPYSDGLQGFNNLKPKYDTQESIYQSIFTLLDDGIKLMKGPDNSIVQPDAKDLFYGTQVDQMGSWVKFAYFLKARYALRLCYAPGKDVKAQAQLALDATALSFTDATTNPGVKFSSTAGNNAPWFQFLTFWGNTYMSSTLVDLLKSKADPRLPVIAAVAPATGEYKGRIIGSSPNGKLNGKDTVSKVGSFFNRPDQSVYLGTYDELLFIRAEATYLISGTAAAQPVFIAAVNAAMSRLGLNPSGADVSAYIAAHCTLTDATAYETIMTEKYVSNFLSLESYNDWRRTNFPKLKVVLNPYQGLTSIPRRFVYPSSENATNKQPQQPGLLTDRVWWDTQR</sequence>
<gene>
    <name evidence="1" type="ORF">FHW36_101928</name>
</gene>
<evidence type="ECO:0000313" key="2">
    <source>
        <dbReference type="Proteomes" id="UP000320811"/>
    </source>
</evidence>
<proteinExistence type="predicted"/>
<dbReference type="InterPro" id="IPR011990">
    <property type="entry name" value="TPR-like_helical_dom_sf"/>
</dbReference>
<dbReference type="RefSeq" id="WP_145662895.1">
    <property type="nucleotide sequence ID" value="NZ_VIWO01000001.1"/>
</dbReference>
<name>A0A561Q3Q7_9BACT</name>
<dbReference type="EMBL" id="VIWO01000001">
    <property type="protein sequence ID" value="TWF45002.1"/>
    <property type="molecule type" value="Genomic_DNA"/>
</dbReference>
<dbReference type="Proteomes" id="UP000320811">
    <property type="component" value="Unassembled WGS sequence"/>
</dbReference>
<protein>
    <submittedName>
        <fullName evidence="1">SusD-like starch-binding protein associating with outer membrane</fullName>
    </submittedName>
</protein>
<dbReference type="Pfam" id="PF12771">
    <property type="entry name" value="SusD-like_2"/>
    <property type="match status" value="1"/>
</dbReference>
<dbReference type="AlphaFoldDB" id="A0A561Q3Q7"/>
<evidence type="ECO:0000313" key="1">
    <source>
        <dbReference type="EMBL" id="TWF45002.1"/>
    </source>
</evidence>
<dbReference type="PROSITE" id="PS51257">
    <property type="entry name" value="PROKAR_LIPOPROTEIN"/>
    <property type="match status" value="1"/>
</dbReference>
<accession>A0A561Q3Q7</accession>
<organism evidence="1 2">
    <name type="scientific">Chitinophaga polysaccharea</name>
    <dbReference type="NCBI Taxonomy" id="1293035"/>
    <lineage>
        <taxon>Bacteria</taxon>
        <taxon>Pseudomonadati</taxon>
        <taxon>Bacteroidota</taxon>
        <taxon>Chitinophagia</taxon>
        <taxon>Chitinophagales</taxon>
        <taxon>Chitinophagaceae</taxon>
        <taxon>Chitinophaga</taxon>
    </lineage>
</organism>
<dbReference type="Gene3D" id="1.25.40.390">
    <property type="match status" value="1"/>
</dbReference>
<reference evidence="1 2" key="1">
    <citation type="submission" date="2019-06" db="EMBL/GenBank/DDBJ databases">
        <title>Sorghum-associated microbial communities from plants grown in Nebraska, USA.</title>
        <authorList>
            <person name="Schachtman D."/>
        </authorList>
    </citation>
    <scope>NUCLEOTIDE SEQUENCE [LARGE SCALE GENOMIC DNA]</scope>
    <source>
        <strain evidence="1 2">1209</strain>
    </source>
</reference>
<dbReference type="InterPro" id="IPR041662">
    <property type="entry name" value="SusD-like_2"/>
</dbReference>
<dbReference type="SUPFAM" id="SSF48452">
    <property type="entry name" value="TPR-like"/>
    <property type="match status" value="1"/>
</dbReference>
<comment type="caution">
    <text evidence="1">The sequence shown here is derived from an EMBL/GenBank/DDBJ whole genome shotgun (WGS) entry which is preliminary data.</text>
</comment>